<name>A0AAN7V6H6_9PEZI</name>
<gene>
    <name evidence="2" type="ORF">RRF57_013399</name>
</gene>
<reference evidence="2 3" key="1">
    <citation type="submission" date="2023-10" db="EMBL/GenBank/DDBJ databases">
        <title>Draft genome sequence of Xylaria bambusicola isolate GMP-LS, the root and basal stem rot pathogen of sugarcane in Indonesia.</title>
        <authorList>
            <person name="Selvaraj P."/>
            <person name="Muralishankar V."/>
            <person name="Muruganantham S."/>
            <person name="Sp S."/>
            <person name="Haryani S."/>
            <person name="Lau K.J.X."/>
            <person name="Naqvi N.I."/>
        </authorList>
    </citation>
    <scope>NUCLEOTIDE SEQUENCE [LARGE SCALE GENOMIC DNA]</scope>
    <source>
        <strain evidence="2">GMP-LS</strain>
    </source>
</reference>
<protein>
    <submittedName>
        <fullName evidence="2">Uncharacterized protein</fullName>
    </submittedName>
</protein>
<organism evidence="2 3">
    <name type="scientific">Xylaria bambusicola</name>
    <dbReference type="NCBI Taxonomy" id="326684"/>
    <lineage>
        <taxon>Eukaryota</taxon>
        <taxon>Fungi</taxon>
        <taxon>Dikarya</taxon>
        <taxon>Ascomycota</taxon>
        <taxon>Pezizomycotina</taxon>
        <taxon>Sordariomycetes</taxon>
        <taxon>Xylariomycetidae</taxon>
        <taxon>Xylariales</taxon>
        <taxon>Xylariaceae</taxon>
        <taxon>Xylaria</taxon>
    </lineage>
</organism>
<evidence type="ECO:0000313" key="2">
    <source>
        <dbReference type="EMBL" id="KAK5637684.1"/>
    </source>
</evidence>
<sequence length="66" mass="7940">MLIRVRTKQTTGRQYPSRSRPERQPQLTFYIPSYHRPSDPNSPLCARKAEELLELLEFCSRKRKDY</sequence>
<dbReference type="Proteomes" id="UP001305414">
    <property type="component" value="Unassembled WGS sequence"/>
</dbReference>
<comment type="caution">
    <text evidence="2">The sequence shown here is derived from an EMBL/GenBank/DDBJ whole genome shotgun (WGS) entry which is preliminary data.</text>
</comment>
<keyword evidence="3" id="KW-1185">Reference proteome</keyword>
<evidence type="ECO:0000313" key="3">
    <source>
        <dbReference type="Proteomes" id="UP001305414"/>
    </source>
</evidence>
<dbReference type="EMBL" id="JAWHQM010000235">
    <property type="protein sequence ID" value="KAK5637684.1"/>
    <property type="molecule type" value="Genomic_DNA"/>
</dbReference>
<proteinExistence type="predicted"/>
<dbReference type="AlphaFoldDB" id="A0AAN7V6H6"/>
<evidence type="ECO:0000256" key="1">
    <source>
        <dbReference type="SAM" id="MobiDB-lite"/>
    </source>
</evidence>
<feature type="compositionally biased region" description="Polar residues" evidence="1">
    <location>
        <begin position="8"/>
        <end position="17"/>
    </location>
</feature>
<accession>A0AAN7V6H6</accession>
<feature type="region of interest" description="Disordered" evidence="1">
    <location>
        <begin position="1"/>
        <end position="25"/>
    </location>
</feature>